<dbReference type="AlphaFoldDB" id="A0AAV1U1C1"/>
<dbReference type="Proteomes" id="UP001162060">
    <property type="component" value="Unassembled WGS sequence"/>
</dbReference>
<protein>
    <recommendedName>
        <fullName evidence="3">Secreted protein</fullName>
    </recommendedName>
</protein>
<reference evidence="1" key="1">
    <citation type="submission" date="2024-01" db="EMBL/GenBank/DDBJ databases">
        <authorList>
            <person name="Webb A."/>
        </authorList>
    </citation>
    <scope>NUCLEOTIDE SEQUENCE</scope>
    <source>
        <strain evidence="1">Pm1</strain>
    </source>
</reference>
<evidence type="ECO:0008006" key="3">
    <source>
        <dbReference type="Google" id="ProtNLM"/>
    </source>
</evidence>
<comment type="caution">
    <text evidence="1">The sequence shown here is derived from an EMBL/GenBank/DDBJ whole genome shotgun (WGS) entry which is preliminary data.</text>
</comment>
<evidence type="ECO:0000313" key="2">
    <source>
        <dbReference type="Proteomes" id="UP001162060"/>
    </source>
</evidence>
<proteinExistence type="predicted"/>
<dbReference type="EMBL" id="CAKLBY020000116">
    <property type="protein sequence ID" value="CAK7927821.1"/>
    <property type="molecule type" value="Genomic_DNA"/>
</dbReference>
<accession>A0AAV1U1C1</accession>
<organism evidence="1 2">
    <name type="scientific">Peronospora matthiolae</name>
    <dbReference type="NCBI Taxonomy" id="2874970"/>
    <lineage>
        <taxon>Eukaryota</taxon>
        <taxon>Sar</taxon>
        <taxon>Stramenopiles</taxon>
        <taxon>Oomycota</taxon>
        <taxon>Peronosporomycetes</taxon>
        <taxon>Peronosporales</taxon>
        <taxon>Peronosporaceae</taxon>
        <taxon>Peronospora</taxon>
    </lineage>
</organism>
<name>A0AAV1U1C1_9STRA</name>
<sequence>MRAPFQPHASIVVLAVSESETNADCVVVKRHHDYETKSNFENDVVSMYHHDHANENVVASVWHHVLENVGGVARLTHHI</sequence>
<evidence type="ECO:0000313" key="1">
    <source>
        <dbReference type="EMBL" id="CAK7927821.1"/>
    </source>
</evidence>
<gene>
    <name evidence="1" type="ORF">PM001_LOCUS12971</name>
</gene>